<dbReference type="Gene3D" id="2.60.120.200">
    <property type="match status" value="1"/>
</dbReference>
<keyword evidence="1" id="KW-1133">Transmembrane helix</keyword>
<accession>A0A6C0JJD0</accession>
<dbReference type="InterPro" id="IPR013320">
    <property type="entry name" value="ConA-like_dom_sf"/>
</dbReference>
<dbReference type="SUPFAM" id="SSF49899">
    <property type="entry name" value="Concanavalin A-like lectins/glucanases"/>
    <property type="match status" value="1"/>
</dbReference>
<dbReference type="AlphaFoldDB" id="A0A6C0JJD0"/>
<evidence type="ECO:0000313" key="2">
    <source>
        <dbReference type="EMBL" id="QHU04557.1"/>
    </source>
</evidence>
<sequence>MGATASVPQIPAGYFPQGPAAYVPAVPVAVSTMSTTSSIILGIFVGLLVIVVVVAAMRATTATTTVDQAPVPISGKTGGTIPATGIPLNPGSDYALQFWMFVQDWDYKFGTEKEVLMRTATADPTIVSPRITLHPTDNTLNVYLTTYASNSGGAAQAGAANGSSSNGTIFVTAVENIPLQTWFSVSVTVFQRNMDVFINGNLVKSAVIPAVPRSATGNLLVGANGGFSGYVCNVHGQGSQLVPADARSFYAAGTSCSTLVNSGGAAGPTGTAYNLFGYTIIIEDSSGKQVSASSILSPGSNGLTWNPLAHEISNAPIIAQCPSNKWSTTGSDTDGQGAGCTTCPAGSTAPLGSTYCRCPTGTNFLREKNQCVT</sequence>
<feature type="transmembrane region" description="Helical" evidence="1">
    <location>
        <begin position="39"/>
        <end position="57"/>
    </location>
</feature>
<keyword evidence="1" id="KW-0812">Transmembrane</keyword>
<name>A0A6C0JJD0_9ZZZZ</name>
<proteinExistence type="predicted"/>
<reference evidence="2" key="1">
    <citation type="journal article" date="2020" name="Nature">
        <title>Giant virus diversity and host interactions through global metagenomics.</title>
        <authorList>
            <person name="Schulz F."/>
            <person name="Roux S."/>
            <person name="Paez-Espino D."/>
            <person name="Jungbluth S."/>
            <person name="Walsh D.A."/>
            <person name="Denef V.J."/>
            <person name="McMahon K.D."/>
            <person name="Konstantinidis K.T."/>
            <person name="Eloe-Fadrosh E.A."/>
            <person name="Kyrpides N.C."/>
            <person name="Woyke T."/>
        </authorList>
    </citation>
    <scope>NUCLEOTIDE SEQUENCE</scope>
    <source>
        <strain evidence="2">GVMAG-M-3300027708-51</strain>
    </source>
</reference>
<keyword evidence="1" id="KW-0472">Membrane</keyword>
<evidence type="ECO:0000256" key="1">
    <source>
        <dbReference type="SAM" id="Phobius"/>
    </source>
</evidence>
<organism evidence="2">
    <name type="scientific">viral metagenome</name>
    <dbReference type="NCBI Taxonomy" id="1070528"/>
    <lineage>
        <taxon>unclassified sequences</taxon>
        <taxon>metagenomes</taxon>
        <taxon>organismal metagenomes</taxon>
    </lineage>
</organism>
<protein>
    <submittedName>
        <fullName evidence="2">Uncharacterized protein</fullName>
    </submittedName>
</protein>
<dbReference type="EMBL" id="MN740401">
    <property type="protein sequence ID" value="QHU04557.1"/>
    <property type="molecule type" value="Genomic_DNA"/>
</dbReference>